<name>A0ABS9SDX4_9BACT</name>
<evidence type="ECO:0000313" key="3">
    <source>
        <dbReference type="EMBL" id="MCH5596553.1"/>
    </source>
</evidence>
<dbReference type="Gene3D" id="1.25.40.10">
    <property type="entry name" value="Tetratricopeptide repeat domain"/>
    <property type="match status" value="2"/>
</dbReference>
<dbReference type="SUPFAM" id="SSF81901">
    <property type="entry name" value="HCP-like"/>
    <property type="match status" value="1"/>
</dbReference>
<evidence type="ECO:0000256" key="1">
    <source>
        <dbReference type="SAM" id="Phobius"/>
    </source>
</evidence>
<accession>A0ABS9SDX4</accession>
<feature type="transmembrane region" description="Helical" evidence="1">
    <location>
        <begin position="382"/>
        <end position="404"/>
    </location>
</feature>
<keyword evidence="4" id="KW-1185">Reference proteome</keyword>
<keyword evidence="1" id="KW-0472">Membrane</keyword>
<keyword evidence="2" id="KW-0732">Signal</keyword>
<evidence type="ECO:0000256" key="2">
    <source>
        <dbReference type="SAM" id="SignalP"/>
    </source>
</evidence>
<gene>
    <name evidence="3" type="ORF">MKP09_00720</name>
</gene>
<evidence type="ECO:0000313" key="4">
    <source>
        <dbReference type="Proteomes" id="UP001202248"/>
    </source>
</evidence>
<dbReference type="RefSeq" id="WP_240825661.1">
    <property type="nucleotide sequence ID" value="NZ_JAKWBL010000001.1"/>
</dbReference>
<keyword evidence="1" id="KW-0812">Transmembrane</keyword>
<keyword evidence="1" id="KW-1133">Transmembrane helix</keyword>
<proteinExistence type="predicted"/>
<comment type="caution">
    <text evidence="3">The sequence shown here is derived from an EMBL/GenBank/DDBJ whole genome shotgun (WGS) entry which is preliminary data.</text>
</comment>
<reference evidence="3 4" key="1">
    <citation type="submission" date="2022-02" db="EMBL/GenBank/DDBJ databases">
        <authorList>
            <person name="Min J."/>
        </authorList>
    </citation>
    <scope>NUCLEOTIDE SEQUENCE [LARGE SCALE GENOMIC DNA]</scope>
    <source>
        <strain evidence="3 4">GR10-1</strain>
    </source>
</reference>
<dbReference type="Proteomes" id="UP001202248">
    <property type="component" value="Unassembled WGS sequence"/>
</dbReference>
<sequence length="482" mass="55263">MKNLLTIILYLFVASSVNAADSTQKKNFEKILGMEKGERLKNIMDLFYDRYYFSSDYDAGLDLALDSLKKYQVAETPALIYFAQSLIVRRKQDFIKAEQLLLKAINWAEKGDNLYLLASLHTTLAFAQTGKGDVLGALHSYRLARNEAEKLKDKRRIISSELGIADIYRTLQLYNHAIFYLDQAGLRCTGNNPYDQKMTFAISKTKADVFFAMQKADSVKLYYNKALTLNKPDYNSKRELMRLNYYVLILSGRYDEAIPLIKQVLDPNVKYFRHIDRLNLAESYFKINDHKSAVSVIEHVVADSMHAYSYIKIHSYKLLGEIALSKGLNEEALRYQNLGLIEAEKSIKNMTEVSDLSFQIRLDQMEVESKAQASLFKKERTILVFGLLATALGAIIIGLFYNSIRQKSKYEKLLADSKTRELSFLNSHKTRKPLANILGFCNLARESDSPKSDLLTYFEYIAISAAELDEWVKEVDKKLKED</sequence>
<organism evidence="3 4">
    <name type="scientific">Niabella ginsengisoli</name>
    <dbReference type="NCBI Taxonomy" id="522298"/>
    <lineage>
        <taxon>Bacteria</taxon>
        <taxon>Pseudomonadati</taxon>
        <taxon>Bacteroidota</taxon>
        <taxon>Chitinophagia</taxon>
        <taxon>Chitinophagales</taxon>
        <taxon>Chitinophagaceae</taxon>
        <taxon>Niabella</taxon>
    </lineage>
</organism>
<dbReference type="EMBL" id="JAKWBL010000001">
    <property type="protein sequence ID" value="MCH5596553.1"/>
    <property type="molecule type" value="Genomic_DNA"/>
</dbReference>
<protein>
    <recommendedName>
        <fullName evidence="5">Tetratricopeptide repeat protein</fullName>
    </recommendedName>
</protein>
<dbReference type="InterPro" id="IPR011990">
    <property type="entry name" value="TPR-like_helical_dom_sf"/>
</dbReference>
<feature type="chain" id="PRO_5045839706" description="Tetratricopeptide repeat protein" evidence="2">
    <location>
        <begin position="20"/>
        <end position="482"/>
    </location>
</feature>
<feature type="signal peptide" evidence="2">
    <location>
        <begin position="1"/>
        <end position="19"/>
    </location>
</feature>
<evidence type="ECO:0008006" key="5">
    <source>
        <dbReference type="Google" id="ProtNLM"/>
    </source>
</evidence>